<dbReference type="RefSeq" id="WP_109765612.1">
    <property type="nucleotide sequence ID" value="NZ_JASHJQ010000001.1"/>
</dbReference>
<gene>
    <name evidence="2" type="ORF">DEM25_007340</name>
</gene>
<feature type="chain" id="PRO_5018582986" description="17 kDa surface antigen" evidence="1">
    <location>
        <begin position="18"/>
        <end position="85"/>
    </location>
</feature>
<evidence type="ECO:0000256" key="1">
    <source>
        <dbReference type="SAM" id="SignalP"/>
    </source>
</evidence>
<evidence type="ECO:0008006" key="4">
    <source>
        <dbReference type="Google" id="ProtNLM"/>
    </source>
</evidence>
<comment type="caution">
    <text evidence="2">The sequence shown here is derived from an EMBL/GenBank/DDBJ whole genome shotgun (WGS) entry which is preliminary data.</text>
</comment>
<protein>
    <recommendedName>
        <fullName evidence="4">17 kDa surface antigen</fullName>
    </recommendedName>
</protein>
<dbReference type="AlphaFoldDB" id="A0A3A8ACK1"/>
<dbReference type="PROSITE" id="PS51257">
    <property type="entry name" value="PROKAR_LIPOPROTEIN"/>
    <property type="match status" value="1"/>
</dbReference>
<proteinExistence type="predicted"/>
<feature type="signal peptide" evidence="1">
    <location>
        <begin position="1"/>
        <end position="17"/>
    </location>
</feature>
<dbReference type="Proteomes" id="UP000246132">
    <property type="component" value="Unassembled WGS sequence"/>
</dbReference>
<evidence type="ECO:0000313" key="3">
    <source>
        <dbReference type="Proteomes" id="UP000246132"/>
    </source>
</evidence>
<name>A0A3A8ACK1_9HYPH</name>
<keyword evidence="3" id="KW-1185">Reference proteome</keyword>
<reference evidence="2 3" key="1">
    <citation type="journal article" date="2018" name="Int. J. Syst. Bacteriol.">
        <title>Oceaniradius stylonemae gen. nov., sp. nov., isolated from a red alga, Stylonema cornu-cervi.</title>
        <authorList>
            <person name="Jeong S."/>
        </authorList>
    </citation>
    <scope>NUCLEOTIDE SEQUENCE [LARGE SCALE GENOMIC DNA]</scope>
    <source>
        <strain evidence="2 3">StC1</strain>
    </source>
</reference>
<keyword evidence="1" id="KW-0732">Signal</keyword>
<dbReference type="EMBL" id="QFWV02000004">
    <property type="protein sequence ID" value="RKF07585.1"/>
    <property type="molecule type" value="Genomic_DNA"/>
</dbReference>
<organism evidence="2 3">
    <name type="scientific">Oceaniradius stylonematis</name>
    <dbReference type="NCBI Taxonomy" id="2184161"/>
    <lineage>
        <taxon>Bacteria</taxon>
        <taxon>Pseudomonadati</taxon>
        <taxon>Pseudomonadota</taxon>
        <taxon>Alphaproteobacteria</taxon>
        <taxon>Hyphomicrobiales</taxon>
        <taxon>Ahrensiaceae</taxon>
        <taxon>Oceaniradius</taxon>
    </lineage>
</organism>
<accession>A0A3A8ACK1</accession>
<sequence length="85" mass="7966">MRLGLTIAAVATAGMLAAGCTTTEQTTAAGALIGGGAAAVAGGNTGQIIAGTAVGAGAGLLVGTLANGNCRYRNPDGSTYIARCP</sequence>
<evidence type="ECO:0000313" key="2">
    <source>
        <dbReference type="EMBL" id="RKF07585.1"/>
    </source>
</evidence>